<evidence type="ECO:0000256" key="4">
    <source>
        <dbReference type="ARBA" id="ARBA00022982"/>
    </source>
</evidence>
<evidence type="ECO:0000259" key="9">
    <source>
        <dbReference type="PROSITE" id="PS51007"/>
    </source>
</evidence>
<dbReference type="PANTHER" id="PTHR35008:SF4">
    <property type="entry name" value="BLL4482 PROTEIN"/>
    <property type="match status" value="1"/>
</dbReference>
<evidence type="ECO:0000256" key="6">
    <source>
        <dbReference type="PROSITE-ProRule" id="PRU00433"/>
    </source>
</evidence>
<protein>
    <submittedName>
        <fullName evidence="10">Cytochrome c</fullName>
    </submittedName>
</protein>
<dbReference type="InterPro" id="IPR008168">
    <property type="entry name" value="Cyt_C_IC"/>
</dbReference>
<evidence type="ECO:0000313" key="11">
    <source>
        <dbReference type="Proteomes" id="UP001163739"/>
    </source>
</evidence>
<dbReference type="SUPFAM" id="SSF46626">
    <property type="entry name" value="Cytochrome c"/>
    <property type="match status" value="1"/>
</dbReference>
<keyword evidence="2 6" id="KW-0349">Heme</keyword>
<gene>
    <name evidence="10" type="ORF">NKI27_06440</name>
</gene>
<evidence type="ECO:0000256" key="3">
    <source>
        <dbReference type="ARBA" id="ARBA00022723"/>
    </source>
</evidence>
<dbReference type="Proteomes" id="UP001163739">
    <property type="component" value="Chromosome"/>
</dbReference>
<keyword evidence="8" id="KW-1133">Transmembrane helix</keyword>
<name>A0ABY6N5I9_9ALTE</name>
<reference evidence="10" key="1">
    <citation type="submission" date="2022-06" db="EMBL/GenBank/DDBJ databases">
        <title>Alkalimarinus sp. nov., isolated from gut of a Alitta virens.</title>
        <authorList>
            <person name="Yang A.I."/>
            <person name="Shin N.-R."/>
        </authorList>
    </citation>
    <scope>NUCLEOTIDE SEQUENCE</scope>
    <source>
        <strain evidence="10">A2M4</strain>
    </source>
</reference>
<feature type="compositionally biased region" description="Basic and acidic residues" evidence="7">
    <location>
        <begin position="1"/>
        <end position="14"/>
    </location>
</feature>
<evidence type="ECO:0000256" key="7">
    <source>
        <dbReference type="SAM" id="MobiDB-lite"/>
    </source>
</evidence>
<dbReference type="InterPro" id="IPR009056">
    <property type="entry name" value="Cyt_c-like_dom"/>
</dbReference>
<dbReference type="InterPro" id="IPR036909">
    <property type="entry name" value="Cyt_c-like_dom_sf"/>
</dbReference>
<organism evidence="10 11">
    <name type="scientific">Alkalimarinus alittae</name>
    <dbReference type="NCBI Taxonomy" id="2961619"/>
    <lineage>
        <taxon>Bacteria</taxon>
        <taxon>Pseudomonadati</taxon>
        <taxon>Pseudomonadota</taxon>
        <taxon>Gammaproteobacteria</taxon>
        <taxon>Alteromonadales</taxon>
        <taxon>Alteromonadaceae</taxon>
        <taxon>Alkalimarinus</taxon>
    </lineage>
</organism>
<dbReference type="RefSeq" id="WP_265048857.1">
    <property type="nucleotide sequence ID" value="NZ_CP100390.1"/>
</dbReference>
<dbReference type="InterPro" id="IPR051459">
    <property type="entry name" value="Cytochrome_c-type_DH"/>
</dbReference>
<feature type="region of interest" description="Disordered" evidence="7">
    <location>
        <begin position="1"/>
        <end position="20"/>
    </location>
</feature>
<dbReference type="PROSITE" id="PS51007">
    <property type="entry name" value="CYTC"/>
    <property type="match status" value="1"/>
</dbReference>
<keyword evidence="1" id="KW-0813">Transport</keyword>
<evidence type="ECO:0000256" key="8">
    <source>
        <dbReference type="SAM" id="Phobius"/>
    </source>
</evidence>
<feature type="domain" description="Cytochrome c" evidence="9">
    <location>
        <begin position="75"/>
        <end position="166"/>
    </location>
</feature>
<dbReference type="Gene3D" id="1.10.760.10">
    <property type="entry name" value="Cytochrome c-like domain"/>
    <property type="match status" value="1"/>
</dbReference>
<proteinExistence type="predicted"/>
<evidence type="ECO:0000256" key="5">
    <source>
        <dbReference type="ARBA" id="ARBA00023004"/>
    </source>
</evidence>
<feature type="transmembrane region" description="Helical" evidence="8">
    <location>
        <begin position="27"/>
        <end position="44"/>
    </location>
</feature>
<sequence length="203" mass="21719">MINDDKHTQLRENPEPEEGTLTTPKAVLAWIFILIVWGVGYYAWQIGKPMLGGDSRTAVAAPPQSPEESLDGTIVAAPEGKTVFSAHCAACHQATGQGIPGAFPPLAGSQWVTAEDSNLPLAIIHDGLSGEIEVAGNTYNGIMPSFKGTLSSAELAAVLTYIRQNWGNNAEAIDASIVEKHNEVIGDRDPWTVNELKQTFQTP</sequence>
<dbReference type="PANTHER" id="PTHR35008">
    <property type="entry name" value="BLL4482 PROTEIN-RELATED"/>
    <property type="match status" value="1"/>
</dbReference>
<keyword evidence="8" id="KW-0812">Transmembrane</keyword>
<accession>A0ABY6N5I9</accession>
<keyword evidence="4" id="KW-0249">Electron transport</keyword>
<evidence type="ECO:0000256" key="2">
    <source>
        <dbReference type="ARBA" id="ARBA00022617"/>
    </source>
</evidence>
<dbReference type="Pfam" id="PF00034">
    <property type="entry name" value="Cytochrom_C"/>
    <property type="match status" value="1"/>
</dbReference>
<evidence type="ECO:0000256" key="1">
    <source>
        <dbReference type="ARBA" id="ARBA00022448"/>
    </source>
</evidence>
<keyword evidence="5 6" id="KW-0408">Iron</keyword>
<keyword evidence="11" id="KW-1185">Reference proteome</keyword>
<evidence type="ECO:0000313" key="10">
    <source>
        <dbReference type="EMBL" id="UZE97383.1"/>
    </source>
</evidence>
<keyword evidence="3 6" id="KW-0479">Metal-binding</keyword>
<keyword evidence="8" id="KW-0472">Membrane</keyword>
<dbReference type="EMBL" id="CP100390">
    <property type="protein sequence ID" value="UZE97383.1"/>
    <property type="molecule type" value="Genomic_DNA"/>
</dbReference>
<dbReference type="PRINTS" id="PR00605">
    <property type="entry name" value="CYTCHROMECIC"/>
</dbReference>